<proteinExistence type="predicted"/>
<accession>A0A3S5CDJ9</accession>
<dbReference type="PANTHER" id="PTHR45615:SF63">
    <property type="entry name" value="CHROMOSOME UNDETERMINED SCAFFOLD_10, WHOLE GENOME SHOTGUN SEQUENCE"/>
    <property type="match status" value="1"/>
</dbReference>
<feature type="coiled-coil region" evidence="1">
    <location>
        <begin position="1200"/>
        <end position="1234"/>
    </location>
</feature>
<feature type="region of interest" description="Disordered" evidence="2">
    <location>
        <begin position="276"/>
        <end position="313"/>
    </location>
</feature>
<evidence type="ECO:0000256" key="1">
    <source>
        <dbReference type="SAM" id="Coils"/>
    </source>
</evidence>
<feature type="compositionally biased region" description="Basic residues" evidence="2">
    <location>
        <begin position="286"/>
        <end position="303"/>
    </location>
</feature>
<evidence type="ECO:0000313" key="4">
    <source>
        <dbReference type="Proteomes" id="UP000784294"/>
    </source>
</evidence>
<feature type="coiled-coil region" evidence="1">
    <location>
        <begin position="1304"/>
        <end position="1331"/>
    </location>
</feature>
<comment type="caution">
    <text evidence="3">The sequence shown here is derived from an EMBL/GenBank/DDBJ whole genome shotgun (WGS) entry which is preliminary data.</text>
</comment>
<evidence type="ECO:0000256" key="2">
    <source>
        <dbReference type="SAM" id="MobiDB-lite"/>
    </source>
</evidence>
<name>A0A3S5CDJ9_9PLAT</name>
<dbReference type="EMBL" id="CAAALY010014100">
    <property type="protein sequence ID" value="VEL12209.1"/>
    <property type="molecule type" value="Genomic_DNA"/>
</dbReference>
<dbReference type="PANTHER" id="PTHR45615">
    <property type="entry name" value="MYOSIN HEAVY CHAIN, NON-MUSCLE"/>
    <property type="match status" value="1"/>
</dbReference>
<evidence type="ECO:0000313" key="3">
    <source>
        <dbReference type="EMBL" id="VEL12209.1"/>
    </source>
</evidence>
<protein>
    <submittedName>
        <fullName evidence="3">Uncharacterized protein</fullName>
    </submittedName>
</protein>
<gene>
    <name evidence="3" type="ORF">PXEA_LOCUS5649</name>
</gene>
<dbReference type="Proteomes" id="UP000784294">
    <property type="component" value="Unassembled WGS sequence"/>
</dbReference>
<feature type="coiled-coil region" evidence="1">
    <location>
        <begin position="657"/>
        <end position="719"/>
    </location>
</feature>
<sequence>MQLDIEDLTQRYTLCIRNYLTRERTIREQIDFFVPHFNTICFGLSQCPDGVQFDELFNIILDSLSSLYRQNRDLSQRISVASDEDKHASLETEQGDSVILLPPEALDTLTKLANVLNLPRLIIELPKEDADSKKVGTASTLSLDAFKSLFEAVKQAVDAALESRSEVDRLTDLIFRLREQIAKSQPEITGLPQENEYLKASHASESSELKQHPVSTVTAIEVVRDDSGQKLQNPVIRICEAGKTARHKARPIVNTSVRLVSPLLRASPARRVSATTLHNESIHSTLRSRRLSKSQHPRPKVSRSCRVPSSSADTMDRLQVPSRMKRSVICKGISALNPAFDQESNPIPMNATLRIDLEADEELHAEECPPASIDSPPLRDHETEIEELLPPVSQLDLSLECPEAFVTQASQSQPSTSETDKNKDILLSLTGIRTECSRLVSELSEREIVNNALLEKIEHLTISSESAASKFQAIINAQAKDLLELGRNKDEVSKQLIELQSSLEERESLVKQGLQSLGAVHHILHRYIHADNKSSINNQPLAATETSKEISTYQMQVKEDKSISSQEIENLIKQLKVPLSNLQLLFRGKDEDPPFRSSLRLVSDAPETSTVLSLEPGAYGYSGTIDESQVTVLTDQLHTSLNRLPEVQEVVCLKGLFNDLEEKVALHLRAVAALKQELAAAAEKQESITRDLQTSLQDNVLLSESLHQLEDELRKTTAREILLTRCICSLELIFEGGSHENPSILPDQLENALSLLALEEPCSESEIIINFLRKLKANRITLSNPIVPAEACKQEDKACVKQHDEPPVVTVSQFSHPVPIFSLVHAVAPTELEPILPPTINISLRSDAMLRPHGLNLNFTVINDQPTEMESMKAKIRELETCLMILQGATKLTTTNRWTESLVDYAPEDIITSLHIQPSLAYEPYEMKTCPSGSFDYIPETVLHSSLLVKAMPLTIRSFGLLVDEPNLTYRRISLDQEESLGNLSCSGPSKPVLLDSFQRASGAGTHGGIRPSVKSNTVASETQSLECTLALSEVQLDSTWVNRLSVPDSPNPIDIGASFQIPSIHMGSESHRSCFSRLVTNAESETEERLKTACIRSRGEELNSDDQQEALPSIAMASNPIFMLNAGAELHPELSATSCLPDGIAPSDLYSISGELPNDEASEENAITESVIRAESQEEAQITKGPRTRPPPNSTFSELLSLREQMTKMQKSNDELSQELNLVQTRLRLANSQLEDLGSLQDIRIASMVDSLQIAHSKLLQIGLSEDGCKITELYSRLFAEIELKSSQHAEAESKNLQFLAVNLELSRELDLLRAERDEILGQKMQLLQQIDRKTSELTSALPSAGPLLERFNAYSNEPLGANSMHKEIGEQKTHFDAFKTMLEEAHNVEDQVTTKLGLLCVCL</sequence>
<keyword evidence="1" id="KW-0175">Coiled coil</keyword>
<keyword evidence="4" id="KW-1185">Reference proteome</keyword>
<reference evidence="3" key="1">
    <citation type="submission" date="2018-11" db="EMBL/GenBank/DDBJ databases">
        <authorList>
            <consortium name="Pathogen Informatics"/>
        </authorList>
    </citation>
    <scope>NUCLEOTIDE SEQUENCE</scope>
</reference>
<feature type="compositionally biased region" description="Polar residues" evidence="2">
    <location>
        <begin position="276"/>
        <end position="285"/>
    </location>
</feature>
<feature type="non-terminal residue" evidence="3">
    <location>
        <position position="1405"/>
    </location>
</feature>
<organism evidence="3 4">
    <name type="scientific">Protopolystoma xenopodis</name>
    <dbReference type="NCBI Taxonomy" id="117903"/>
    <lineage>
        <taxon>Eukaryota</taxon>
        <taxon>Metazoa</taxon>
        <taxon>Spiralia</taxon>
        <taxon>Lophotrochozoa</taxon>
        <taxon>Platyhelminthes</taxon>
        <taxon>Monogenea</taxon>
        <taxon>Polyopisthocotylea</taxon>
        <taxon>Polystomatidea</taxon>
        <taxon>Polystomatidae</taxon>
        <taxon>Protopolystoma</taxon>
    </lineage>
</organism>